<dbReference type="InterPro" id="IPR007492">
    <property type="entry name" value="LytTR_DNA-bd_dom"/>
</dbReference>
<dbReference type="RefSeq" id="WP_114462708.1">
    <property type="nucleotide sequence ID" value="NZ_QPIW01000017.1"/>
</dbReference>
<evidence type="ECO:0000313" key="3">
    <source>
        <dbReference type="Proteomes" id="UP000253141"/>
    </source>
</evidence>
<organism evidence="2 3">
    <name type="scientific">Runella aurantiaca</name>
    <dbReference type="NCBI Taxonomy" id="2282308"/>
    <lineage>
        <taxon>Bacteria</taxon>
        <taxon>Pseudomonadati</taxon>
        <taxon>Bacteroidota</taxon>
        <taxon>Cytophagia</taxon>
        <taxon>Cytophagales</taxon>
        <taxon>Spirosomataceae</taxon>
        <taxon>Runella</taxon>
    </lineage>
</organism>
<feature type="domain" description="HTH LytTR-type" evidence="1">
    <location>
        <begin position="28"/>
        <end position="120"/>
    </location>
</feature>
<comment type="caution">
    <text evidence="2">The sequence shown here is derived from an EMBL/GenBank/DDBJ whole genome shotgun (WGS) entry which is preliminary data.</text>
</comment>
<evidence type="ECO:0000259" key="1">
    <source>
        <dbReference type="PROSITE" id="PS50930"/>
    </source>
</evidence>
<dbReference type="OrthoDB" id="2168082at2"/>
<dbReference type="SMART" id="SM00850">
    <property type="entry name" value="LytTR"/>
    <property type="match status" value="1"/>
</dbReference>
<dbReference type="Proteomes" id="UP000253141">
    <property type="component" value="Unassembled WGS sequence"/>
</dbReference>
<dbReference type="Pfam" id="PF04397">
    <property type="entry name" value="LytTR"/>
    <property type="match status" value="1"/>
</dbReference>
<keyword evidence="3" id="KW-1185">Reference proteome</keyword>
<proteinExistence type="predicted"/>
<name>A0A369ICJ3_9BACT</name>
<dbReference type="PROSITE" id="PS50930">
    <property type="entry name" value="HTH_LYTTR"/>
    <property type="match status" value="1"/>
</dbReference>
<sequence>MSVQSFIPTSESAVYLPRFQTKEGERAIDPRRIVYLSAQLNYTLFYLDDGEQVLTTLSLSSYALLLEDYGFIRVHKSYLINGYHLGKCRLNPNRELRLPNGRIIEVARRRHVGLKKRIRSQVGSFAKKSLSPTHDSNVF</sequence>
<dbReference type="GO" id="GO:0003677">
    <property type="term" value="F:DNA binding"/>
    <property type="evidence" value="ECO:0007669"/>
    <property type="project" value="InterPro"/>
</dbReference>
<reference evidence="2 3" key="1">
    <citation type="submission" date="2018-07" db="EMBL/GenBank/DDBJ databases">
        <title>Genome analysis of Runella aurantiaca.</title>
        <authorList>
            <person name="Yang X."/>
        </authorList>
    </citation>
    <scope>NUCLEOTIDE SEQUENCE [LARGE SCALE GENOMIC DNA]</scope>
    <source>
        <strain evidence="2 3">YX9</strain>
    </source>
</reference>
<protein>
    <submittedName>
        <fullName evidence="2">LytTR family transcriptional regulator</fullName>
    </submittedName>
</protein>
<evidence type="ECO:0000313" key="2">
    <source>
        <dbReference type="EMBL" id="RDB04376.1"/>
    </source>
</evidence>
<accession>A0A369ICJ3</accession>
<dbReference type="AlphaFoldDB" id="A0A369ICJ3"/>
<gene>
    <name evidence="2" type="ORF">DVG78_18895</name>
</gene>
<dbReference type="EMBL" id="QPIW01000017">
    <property type="protein sequence ID" value="RDB04376.1"/>
    <property type="molecule type" value="Genomic_DNA"/>
</dbReference>
<dbReference type="Gene3D" id="2.40.50.1020">
    <property type="entry name" value="LytTr DNA-binding domain"/>
    <property type="match status" value="1"/>
</dbReference>